<organism evidence="1 2">
    <name type="scientific">Camellia lanceoleosa</name>
    <dbReference type="NCBI Taxonomy" id="1840588"/>
    <lineage>
        <taxon>Eukaryota</taxon>
        <taxon>Viridiplantae</taxon>
        <taxon>Streptophyta</taxon>
        <taxon>Embryophyta</taxon>
        <taxon>Tracheophyta</taxon>
        <taxon>Spermatophyta</taxon>
        <taxon>Magnoliopsida</taxon>
        <taxon>eudicotyledons</taxon>
        <taxon>Gunneridae</taxon>
        <taxon>Pentapetalae</taxon>
        <taxon>asterids</taxon>
        <taxon>Ericales</taxon>
        <taxon>Theaceae</taxon>
        <taxon>Camellia</taxon>
    </lineage>
</organism>
<evidence type="ECO:0000313" key="2">
    <source>
        <dbReference type="Proteomes" id="UP001060215"/>
    </source>
</evidence>
<sequence>MAEKAMVVMSSLAAVEEGKEAIVEEGGIAALVEVIEDGSLKGKEFAVMTLLQLCGESVRNRGLLVREGGIPPLAALARYLAKAKHKLAEVPGNVDMVIFPNYVSELVFF</sequence>
<keyword evidence="2" id="KW-1185">Reference proteome</keyword>
<accession>A0ACC0H2D4</accession>
<protein>
    <submittedName>
        <fullName evidence="1">U-box domain-containing protein 2</fullName>
    </submittedName>
</protein>
<name>A0ACC0H2D4_9ERIC</name>
<dbReference type="EMBL" id="CM045764">
    <property type="protein sequence ID" value="KAI8007171.1"/>
    <property type="molecule type" value="Genomic_DNA"/>
</dbReference>
<dbReference type="Proteomes" id="UP001060215">
    <property type="component" value="Chromosome 7"/>
</dbReference>
<comment type="caution">
    <text evidence="1">The sequence shown here is derived from an EMBL/GenBank/DDBJ whole genome shotgun (WGS) entry which is preliminary data.</text>
</comment>
<gene>
    <name evidence="1" type="ORF">LOK49_LG07G00724</name>
</gene>
<reference evidence="1 2" key="1">
    <citation type="journal article" date="2022" name="Plant J.">
        <title>Chromosome-level genome of Camellia lanceoleosa provides a valuable resource for understanding genome evolution and self-incompatibility.</title>
        <authorList>
            <person name="Gong W."/>
            <person name="Xiao S."/>
            <person name="Wang L."/>
            <person name="Liao Z."/>
            <person name="Chang Y."/>
            <person name="Mo W."/>
            <person name="Hu G."/>
            <person name="Li W."/>
            <person name="Zhao G."/>
            <person name="Zhu H."/>
            <person name="Hu X."/>
            <person name="Ji K."/>
            <person name="Xiang X."/>
            <person name="Song Q."/>
            <person name="Yuan D."/>
            <person name="Jin S."/>
            <person name="Zhang L."/>
        </authorList>
    </citation>
    <scope>NUCLEOTIDE SEQUENCE [LARGE SCALE GENOMIC DNA]</scope>
    <source>
        <strain evidence="1">SQ_2022a</strain>
    </source>
</reference>
<proteinExistence type="predicted"/>
<evidence type="ECO:0000313" key="1">
    <source>
        <dbReference type="EMBL" id="KAI8007171.1"/>
    </source>
</evidence>